<dbReference type="AlphaFoldDB" id="A0A6M1RDS6"/>
<protein>
    <submittedName>
        <fullName evidence="1">Uncharacterized protein</fullName>
    </submittedName>
</protein>
<organism evidence="1 2">
    <name type="scientific">Grimontia sedimenti</name>
    <dbReference type="NCBI Taxonomy" id="2711294"/>
    <lineage>
        <taxon>Bacteria</taxon>
        <taxon>Pseudomonadati</taxon>
        <taxon>Pseudomonadota</taxon>
        <taxon>Gammaproteobacteria</taxon>
        <taxon>Vibrionales</taxon>
        <taxon>Vibrionaceae</taxon>
        <taxon>Grimontia</taxon>
    </lineage>
</organism>
<evidence type="ECO:0000313" key="1">
    <source>
        <dbReference type="EMBL" id="NGN96471.1"/>
    </source>
</evidence>
<reference evidence="1 2" key="1">
    <citation type="submission" date="2020-02" db="EMBL/GenBank/DDBJ databases">
        <title>The draft genome of Grimontia sedimenta sp. nov., isolated from benthic sediments near coral reefs south of Kuwait.</title>
        <authorList>
            <person name="Mahmoud H.M."/>
            <person name="Jose L."/>
            <person name="Eapen S."/>
        </authorList>
    </citation>
    <scope>NUCLEOTIDE SEQUENCE [LARGE SCALE GENOMIC DNA]</scope>
    <source>
        <strain evidence="1 2">S25</strain>
    </source>
</reference>
<sequence>MNILLLGATAFILYPPRHSFNLNQAHSDKYLPHVTHHFAVMGNHAMLFVTDHSHANRLNHRAVKNSKLSTGYQVGERNDQPGYAV</sequence>
<evidence type="ECO:0000313" key="2">
    <source>
        <dbReference type="Proteomes" id="UP000473008"/>
    </source>
</evidence>
<dbReference type="RefSeq" id="WP_165011567.1">
    <property type="nucleotide sequence ID" value="NZ_JAALDL010000001.1"/>
</dbReference>
<name>A0A6M1RDS6_9GAMM</name>
<dbReference type="Proteomes" id="UP000473008">
    <property type="component" value="Unassembled WGS sequence"/>
</dbReference>
<keyword evidence="2" id="KW-1185">Reference proteome</keyword>
<dbReference type="EMBL" id="JAALDL010000001">
    <property type="protein sequence ID" value="NGN96471.1"/>
    <property type="molecule type" value="Genomic_DNA"/>
</dbReference>
<accession>A0A6M1RDS6</accession>
<gene>
    <name evidence="1" type="ORF">G5S52_02020</name>
</gene>
<proteinExistence type="predicted"/>
<comment type="caution">
    <text evidence="1">The sequence shown here is derived from an EMBL/GenBank/DDBJ whole genome shotgun (WGS) entry which is preliminary data.</text>
</comment>